<organism evidence="13 14">
    <name type="scientific">Anopheles albimanus</name>
    <name type="common">New world malaria mosquito</name>
    <dbReference type="NCBI Taxonomy" id="7167"/>
    <lineage>
        <taxon>Eukaryota</taxon>
        <taxon>Metazoa</taxon>
        <taxon>Ecdysozoa</taxon>
        <taxon>Arthropoda</taxon>
        <taxon>Hexapoda</taxon>
        <taxon>Insecta</taxon>
        <taxon>Pterygota</taxon>
        <taxon>Neoptera</taxon>
        <taxon>Endopterygota</taxon>
        <taxon>Diptera</taxon>
        <taxon>Nematocera</taxon>
        <taxon>Culicoidea</taxon>
        <taxon>Culicidae</taxon>
        <taxon>Anophelinae</taxon>
        <taxon>Anopheles</taxon>
    </lineage>
</organism>
<dbReference type="KEGG" id="aali:118461042"/>
<feature type="domain" description="C2H2-type" evidence="11">
    <location>
        <begin position="345"/>
        <end position="372"/>
    </location>
</feature>
<dbReference type="PROSITE" id="PS00028">
    <property type="entry name" value="ZINC_FINGER_C2H2_1"/>
    <property type="match status" value="5"/>
</dbReference>
<evidence type="ECO:0000256" key="5">
    <source>
        <dbReference type="ARBA" id="ARBA00022771"/>
    </source>
</evidence>
<evidence type="ECO:0000256" key="6">
    <source>
        <dbReference type="ARBA" id="ARBA00022833"/>
    </source>
</evidence>
<keyword evidence="5 9" id="KW-0863">Zinc-finger</keyword>
<dbReference type="Pfam" id="PF00096">
    <property type="entry name" value="zf-C2H2"/>
    <property type="match status" value="4"/>
</dbReference>
<proteinExistence type="inferred from homology"/>
<keyword evidence="3 10" id="KW-0479">Metal-binding</keyword>
<dbReference type="PANTHER" id="PTHR24379:SF121">
    <property type="entry name" value="C2H2-TYPE DOMAIN-CONTAINING PROTEIN"/>
    <property type="match status" value="1"/>
</dbReference>
<feature type="domain" description="C2H2-type" evidence="11">
    <location>
        <begin position="401"/>
        <end position="428"/>
    </location>
</feature>
<dbReference type="PANTHER" id="PTHR24379">
    <property type="entry name" value="KRAB AND ZINC FINGER DOMAIN-CONTAINING"/>
    <property type="match status" value="1"/>
</dbReference>
<keyword evidence="8" id="KW-0539">Nucleus</keyword>
<dbReference type="FunFam" id="3.30.160.60:FF:001498">
    <property type="entry name" value="Zinc finger protein 404"/>
    <property type="match status" value="1"/>
</dbReference>
<keyword evidence="14" id="KW-1185">Reference proteome</keyword>
<dbReference type="GO" id="GO:0008270">
    <property type="term" value="F:zinc ion binding"/>
    <property type="evidence" value="ECO:0007669"/>
    <property type="project" value="UniProtKB-UniRule"/>
</dbReference>
<feature type="domain" description="C2H2-type" evidence="11">
    <location>
        <begin position="373"/>
        <end position="400"/>
    </location>
</feature>
<feature type="binding site" evidence="10">
    <location>
        <position position="6"/>
    </location>
    <ligand>
        <name>Zn(2+)</name>
        <dbReference type="ChEBI" id="CHEBI:29105"/>
    </ligand>
</feature>
<reference evidence="13" key="2">
    <citation type="submission" date="2022-08" db="UniProtKB">
        <authorList>
            <consortium name="EnsemblMetazoa"/>
        </authorList>
    </citation>
    <scope>IDENTIFICATION</scope>
    <source>
        <strain evidence="13">STECLA/ALBI9_A</strain>
    </source>
</reference>
<evidence type="ECO:0000256" key="8">
    <source>
        <dbReference type="ARBA" id="ARBA00023242"/>
    </source>
</evidence>
<evidence type="ECO:0000256" key="2">
    <source>
        <dbReference type="ARBA" id="ARBA00006991"/>
    </source>
</evidence>
<dbReference type="InterPro" id="IPR036236">
    <property type="entry name" value="Znf_C2H2_sf"/>
</dbReference>
<dbReference type="PROSITE" id="PS51915">
    <property type="entry name" value="ZAD"/>
    <property type="match status" value="1"/>
</dbReference>
<feature type="domain" description="ZAD" evidence="12">
    <location>
        <begin position="4"/>
        <end position="79"/>
    </location>
</feature>
<dbReference type="SUPFAM" id="SSF57667">
    <property type="entry name" value="beta-beta-alpha zinc fingers"/>
    <property type="match status" value="3"/>
</dbReference>
<keyword evidence="6 10" id="KW-0862">Zinc</keyword>
<dbReference type="PROSITE" id="PS50157">
    <property type="entry name" value="ZINC_FINGER_C2H2_2"/>
    <property type="match status" value="4"/>
</dbReference>
<comment type="subcellular location">
    <subcellularLocation>
        <location evidence="1">Nucleus</location>
    </subcellularLocation>
</comment>
<sequence length="433" mass="49894">MFQLCCRTCLEQRNHTDLVSVFSMHDGFVIRDKLCELFDLEIGQTDMLTTICKPCLTKVSTALNIRNWFNKQNLKYRQLMCNPVSDSPADTNAPNANSKPVIEPSPMVESTTHEEGNVSVDAVEEDVQYIIVSEEGETIRCTEEAIVYDSDAQDDISEDSEMQQTAEFQVQLVNDSFQNEQQYCKIIQLGEEPTIMTKETKKNRRYLSIDSDTFLEVDGRTTESVDEAQSEEEVDEDVECVTSVGRIVAQNRREAAALDEHECSLCGMRFGLEVQLIDHGVATHGDRFVLFQCEICCIQFASKRSLRRHRCDVEGKFQCRYCDKVLTTRNAWKSHQNVHSREKSFQCDICDRKFSQYSSMRRHRLVHSDYKPYECEFCHQTFRQRGVLLAHRRRHTGEKPYACDVCGNTFREHSALARHKALHNRDHPGLGKV</sequence>
<dbReference type="GO" id="GO:0003677">
    <property type="term" value="F:DNA binding"/>
    <property type="evidence" value="ECO:0007669"/>
    <property type="project" value="UniProtKB-KW"/>
</dbReference>
<evidence type="ECO:0000256" key="4">
    <source>
        <dbReference type="ARBA" id="ARBA00022737"/>
    </source>
</evidence>
<dbReference type="Gene3D" id="3.30.160.60">
    <property type="entry name" value="Classic Zinc Finger"/>
    <property type="match status" value="4"/>
</dbReference>
<protein>
    <recommendedName>
        <fullName evidence="15">Protein krueppel</fullName>
    </recommendedName>
</protein>
<dbReference type="InterPro" id="IPR012934">
    <property type="entry name" value="Znf_AD"/>
</dbReference>
<dbReference type="SMART" id="SM00355">
    <property type="entry name" value="ZnF_C2H2"/>
    <property type="match status" value="6"/>
</dbReference>
<feature type="domain" description="C2H2-type" evidence="11">
    <location>
        <begin position="317"/>
        <end position="344"/>
    </location>
</feature>
<dbReference type="Proteomes" id="UP000069272">
    <property type="component" value="Chromosome 2R"/>
</dbReference>
<dbReference type="FunFam" id="3.30.160.60:FF:000100">
    <property type="entry name" value="Zinc finger 45-like"/>
    <property type="match status" value="1"/>
</dbReference>
<dbReference type="GO" id="GO:0005634">
    <property type="term" value="C:nucleus"/>
    <property type="evidence" value="ECO:0007669"/>
    <property type="project" value="UniProtKB-SubCell"/>
</dbReference>
<dbReference type="EnsemblMetazoa" id="AALB016657-RA">
    <property type="protein sequence ID" value="AALB016657-PA"/>
    <property type="gene ID" value="AALB016657"/>
</dbReference>
<evidence type="ECO:0000256" key="9">
    <source>
        <dbReference type="PROSITE-ProRule" id="PRU00042"/>
    </source>
</evidence>
<evidence type="ECO:0000256" key="3">
    <source>
        <dbReference type="ARBA" id="ARBA00022723"/>
    </source>
</evidence>
<evidence type="ECO:0000256" key="10">
    <source>
        <dbReference type="PROSITE-ProRule" id="PRU01263"/>
    </source>
</evidence>
<evidence type="ECO:0000256" key="7">
    <source>
        <dbReference type="ARBA" id="ARBA00023125"/>
    </source>
</evidence>
<dbReference type="SMART" id="SM00868">
    <property type="entry name" value="zf-AD"/>
    <property type="match status" value="1"/>
</dbReference>
<evidence type="ECO:0000313" key="14">
    <source>
        <dbReference type="Proteomes" id="UP000069272"/>
    </source>
</evidence>
<dbReference type="RefSeq" id="XP_035781825.1">
    <property type="nucleotide sequence ID" value="XM_035925932.1"/>
</dbReference>
<keyword evidence="7" id="KW-0238">DNA-binding</keyword>
<evidence type="ECO:0000259" key="12">
    <source>
        <dbReference type="PROSITE" id="PS51915"/>
    </source>
</evidence>
<comment type="similarity">
    <text evidence="2">Belongs to the krueppel C2H2-type zinc-finger protein family.</text>
</comment>
<dbReference type="InterPro" id="IPR013087">
    <property type="entry name" value="Znf_C2H2_type"/>
</dbReference>
<dbReference type="OrthoDB" id="6077919at2759"/>
<keyword evidence="4" id="KW-0677">Repeat</keyword>
<evidence type="ECO:0000313" key="13">
    <source>
        <dbReference type="EnsemblMetazoa" id="AALB016657-PA"/>
    </source>
</evidence>
<name>A0A8W7K771_ANOAL</name>
<feature type="binding site" evidence="10">
    <location>
        <position position="9"/>
    </location>
    <ligand>
        <name>Zn(2+)</name>
        <dbReference type="ChEBI" id="CHEBI:29105"/>
    </ligand>
</feature>
<dbReference type="Pfam" id="PF07776">
    <property type="entry name" value="zf-AD"/>
    <property type="match status" value="1"/>
</dbReference>
<dbReference type="GeneID" id="118461042"/>
<evidence type="ECO:0000259" key="11">
    <source>
        <dbReference type="PROSITE" id="PS50157"/>
    </source>
</evidence>
<evidence type="ECO:0008006" key="15">
    <source>
        <dbReference type="Google" id="ProtNLM"/>
    </source>
</evidence>
<reference evidence="13 14" key="1">
    <citation type="journal article" date="2017" name="G3 (Bethesda)">
        <title>The Physical Genome Mapping of Anopheles albimanus Corrected Scaffold Misassemblies and Identified Interarm Rearrangements in Genus Anopheles.</title>
        <authorList>
            <person name="Artemov G.N."/>
            <person name="Peery A.N."/>
            <person name="Jiang X."/>
            <person name="Tu Z."/>
            <person name="Stegniy V.N."/>
            <person name="Sharakhova M.V."/>
            <person name="Sharakhov I.V."/>
        </authorList>
    </citation>
    <scope>NUCLEOTIDE SEQUENCE [LARGE SCALE GENOMIC DNA]</scope>
    <source>
        <strain evidence="13 14">ALBI9_A</strain>
    </source>
</reference>
<feature type="binding site" evidence="10">
    <location>
        <position position="52"/>
    </location>
    <ligand>
        <name>Zn(2+)</name>
        <dbReference type="ChEBI" id="CHEBI:29105"/>
    </ligand>
</feature>
<feature type="binding site" evidence="10">
    <location>
        <position position="55"/>
    </location>
    <ligand>
        <name>Zn(2+)</name>
        <dbReference type="ChEBI" id="CHEBI:29105"/>
    </ligand>
</feature>
<evidence type="ECO:0000256" key="1">
    <source>
        <dbReference type="ARBA" id="ARBA00004123"/>
    </source>
</evidence>
<accession>A0A8W7K771</accession>
<dbReference type="AlphaFoldDB" id="A0A8W7K771"/>
<dbReference type="FunFam" id="3.30.160.60:FF:001174">
    <property type="entry name" value="zinc finger protein 527 isoform X1"/>
    <property type="match status" value="1"/>
</dbReference>